<evidence type="ECO:0000313" key="3">
    <source>
        <dbReference type="Proteomes" id="UP000032946"/>
    </source>
</evidence>
<dbReference type="EMBL" id="FO818640">
    <property type="protein sequence ID" value="CDM94221.1"/>
    <property type="molecule type" value="Genomic_DNA"/>
</dbReference>
<sequence length="91" mass="10296">MTVLRFLQFLIQAIEPFLVPICFVVAWGLMFLTIWNVGAAIAQTIKRAKIMHQIPCANCSFFTGDYRLKCPVQPTIALSEKAIDCPDYESK</sequence>
<dbReference type="AlphaFoldDB" id="A0A9P1KDW9"/>
<keyword evidence="1" id="KW-0812">Transmembrane</keyword>
<gene>
    <name evidence="2" type="ORF">ARTHRO_11895</name>
</gene>
<evidence type="ECO:0000313" key="2">
    <source>
        <dbReference type="EMBL" id="CDM94221.1"/>
    </source>
</evidence>
<feature type="transmembrane region" description="Helical" evidence="1">
    <location>
        <begin position="17"/>
        <end position="42"/>
    </location>
</feature>
<evidence type="ECO:0000256" key="1">
    <source>
        <dbReference type="SAM" id="Phobius"/>
    </source>
</evidence>
<keyword evidence="1" id="KW-0472">Membrane</keyword>
<name>A0A9P1KDW9_9CYAN</name>
<protein>
    <submittedName>
        <fullName evidence="2">Uncharacterized protein</fullName>
    </submittedName>
</protein>
<keyword evidence="1" id="KW-1133">Transmembrane helix</keyword>
<keyword evidence="3" id="KW-1185">Reference proteome</keyword>
<proteinExistence type="predicted"/>
<dbReference type="Proteomes" id="UP000032946">
    <property type="component" value="Chromosome"/>
</dbReference>
<reference evidence="2 3" key="1">
    <citation type="submission" date="2014-02" db="EMBL/GenBank/DDBJ databases">
        <authorList>
            <person name="Genoscope - CEA"/>
        </authorList>
    </citation>
    <scope>NUCLEOTIDE SEQUENCE [LARGE SCALE GENOMIC DNA]</scope>
    <source>
        <strain evidence="2 3">PCC 8005</strain>
    </source>
</reference>
<organism evidence="2 3">
    <name type="scientific">Limnospira indica PCC 8005</name>
    <dbReference type="NCBI Taxonomy" id="376219"/>
    <lineage>
        <taxon>Bacteria</taxon>
        <taxon>Bacillati</taxon>
        <taxon>Cyanobacteriota</taxon>
        <taxon>Cyanophyceae</taxon>
        <taxon>Oscillatoriophycideae</taxon>
        <taxon>Oscillatoriales</taxon>
        <taxon>Sirenicapillariaceae</taxon>
        <taxon>Limnospira</taxon>
    </lineage>
</organism>
<accession>A0A9P1KDW9</accession>